<keyword evidence="3" id="KW-0479">Metal-binding</keyword>
<dbReference type="Gene3D" id="1.10.555.10">
    <property type="entry name" value="Rho GTPase activation protein"/>
    <property type="match status" value="1"/>
</dbReference>
<organism evidence="12 13">
    <name type="scientific">Actinia tenebrosa</name>
    <name type="common">Australian red waratah sea anemone</name>
    <dbReference type="NCBI Taxonomy" id="6105"/>
    <lineage>
        <taxon>Eukaryota</taxon>
        <taxon>Metazoa</taxon>
        <taxon>Cnidaria</taxon>
        <taxon>Anthozoa</taxon>
        <taxon>Hexacorallia</taxon>
        <taxon>Actiniaria</taxon>
        <taxon>Actiniidae</taxon>
        <taxon>Actinia</taxon>
    </lineage>
</organism>
<evidence type="ECO:0000259" key="10">
    <source>
        <dbReference type="PROSITE" id="PS50081"/>
    </source>
</evidence>
<evidence type="ECO:0000313" key="13">
    <source>
        <dbReference type="RefSeq" id="XP_031551268.1"/>
    </source>
</evidence>
<evidence type="ECO:0000256" key="2">
    <source>
        <dbReference type="ARBA" id="ARBA00022473"/>
    </source>
</evidence>
<dbReference type="FunCoup" id="A0A6P8H7I9">
    <property type="interactions" value="1246"/>
</dbReference>
<dbReference type="GO" id="GO:0005634">
    <property type="term" value="C:nucleus"/>
    <property type="evidence" value="ECO:0007669"/>
    <property type="project" value="TreeGrafter"/>
</dbReference>
<dbReference type="InterPro" id="IPR008936">
    <property type="entry name" value="Rho_GTPase_activation_prot"/>
</dbReference>
<dbReference type="SUPFAM" id="SSF57889">
    <property type="entry name" value="Cysteine-rich domain"/>
    <property type="match status" value="1"/>
</dbReference>
<keyword evidence="1" id="KW-0343">GTPase activation</keyword>
<evidence type="ECO:0000256" key="8">
    <source>
        <dbReference type="SAM" id="Coils"/>
    </source>
</evidence>
<dbReference type="CDD" id="cd04382">
    <property type="entry name" value="RhoGAP_MgcRacGAP"/>
    <property type="match status" value="1"/>
</dbReference>
<feature type="domain" description="Phorbol-ester/DAG-type" evidence="10">
    <location>
        <begin position="296"/>
        <end position="345"/>
    </location>
</feature>
<dbReference type="GO" id="GO:0030496">
    <property type="term" value="C:midbody"/>
    <property type="evidence" value="ECO:0007669"/>
    <property type="project" value="TreeGrafter"/>
</dbReference>
<dbReference type="PROSITE" id="PS00479">
    <property type="entry name" value="ZF_DAG_PE_1"/>
    <property type="match status" value="1"/>
</dbReference>
<proteinExistence type="predicted"/>
<keyword evidence="6" id="KW-0862">Zinc</keyword>
<dbReference type="GeneID" id="116288600"/>
<feature type="region of interest" description="Disordered" evidence="9">
    <location>
        <begin position="591"/>
        <end position="629"/>
    </location>
</feature>
<dbReference type="GO" id="GO:0007266">
    <property type="term" value="P:Rho protein signal transduction"/>
    <property type="evidence" value="ECO:0007669"/>
    <property type="project" value="TreeGrafter"/>
</dbReference>
<dbReference type="AlphaFoldDB" id="A0A6P8H7I9"/>
<sequence>MKETAMSAAALVGSFDDIVRSAAILSEGIEGEFLKFVLQQEDCRKKWLETENSCVKLKQEITKLKAENEALDVKLKHARNQIEIEIKKRMKAEAAQDHLDRQVALIRELLTDKETMSRLNENERQTLMQSIQVSQMHNDDQRSPRKRPYYGIDESSASILSPSDISYDTTADDLDEPAPQKNVHTYLKSEPSAPSVDELGGGTPPKKLKTSIDHVIQDNVVAGTKVTVSPDGPIKVSAFVNTLPSPNRPTIRPEDINDVGLPKSNLYPALPVSRTPSTRETPKSTNSIKTGKRKKSHIFCSKTVIKPESCQPCGKRIKFGKLAFKCKDCRAVCHPDCKDAVPLPCIPSNFTPGSGQKRPEETIDFYAPSTSPMIPNIVIECVQEIEKRGLTEVGLYRVPGAERTVKEIKEKLLHGKMRKLHDESVDIHVICGVLKDFFRNLAEPIITYQLWQSFTSAAASQDDIDSSSALYQAVSELPQANRDTLAFLVTHLQRVSQCHECKMTVQNLSKVFGPTLVGHSTPNIEPIDMLREVKLQPPVLEKLLAMPVDYWNQFLNVDENLRSPPYNPNTHRSDGTPLTPECRPVPQSMLGPISATPGKGSVKKKGSFLSRTPLTPRFGSKSKVPNKRPTHFFASPMLK</sequence>
<dbReference type="OrthoDB" id="2218807at2759"/>
<dbReference type="FunFam" id="3.30.60.20:FF:000033">
    <property type="entry name" value="Rac GTPase-activating protein 1"/>
    <property type="match status" value="1"/>
</dbReference>
<dbReference type="KEGG" id="aten:116288600"/>
<name>A0A6P8H7I9_ACTTE</name>
<feature type="region of interest" description="Disordered" evidence="9">
    <location>
        <begin position="160"/>
        <end position="179"/>
    </location>
</feature>
<dbReference type="GO" id="GO:0008270">
    <property type="term" value="F:zinc ion binding"/>
    <property type="evidence" value="ECO:0007669"/>
    <property type="project" value="UniProtKB-KW"/>
</dbReference>
<evidence type="ECO:0000256" key="9">
    <source>
        <dbReference type="SAM" id="MobiDB-lite"/>
    </source>
</evidence>
<dbReference type="Pfam" id="PF00620">
    <property type="entry name" value="RhoGAP"/>
    <property type="match status" value="1"/>
</dbReference>
<keyword evidence="2" id="KW-0217">Developmental protein</keyword>
<reference evidence="13" key="1">
    <citation type="submission" date="2025-08" db="UniProtKB">
        <authorList>
            <consortium name="RefSeq"/>
        </authorList>
    </citation>
    <scope>IDENTIFICATION</scope>
    <source>
        <tissue evidence="13">Tentacle</tissue>
    </source>
</reference>
<dbReference type="GO" id="GO:0051233">
    <property type="term" value="C:spindle midzone"/>
    <property type="evidence" value="ECO:0007669"/>
    <property type="project" value="TreeGrafter"/>
</dbReference>
<dbReference type="InterPro" id="IPR002219">
    <property type="entry name" value="PKC_DAG/PE"/>
</dbReference>
<dbReference type="Pfam" id="PF00130">
    <property type="entry name" value="C1_1"/>
    <property type="match status" value="1"/>
</dbReference>
<evidence type="ECO:0000256" key="6">
    <source>
        <dbReference type="ARBA" id="ARBA00022833"/>
    </source>
</evidence>
<keyword evidence="7" id="KW-0744">Spermatogenesis</keyword>
<protein>
    <submittedName>
        <fullName evidence="13">Rac GTPase-activating protein 1-like isoform X1</fullName>
    </submittedName>
</protein>
<feature type="region of interest" description="Disordered" evidence="9">
    <location>
        <begin position="132"/>
        <end position="155"/>
    </location>
</feature>
<dbReference type="GO" id="GO:0005096">
    <property type="term" value="F:GTPase activator activity"/>
    <property type="evidence" value="ECO:0007669"/>
    <property type="project" value="UniProtKB-KW"/>
</dbReference>
<dbReference type="InParanoid" id="A0A6P8H7I9"/>
<evidence type="ECO:0000256" key="7">
    <source>
        <dbReference type="ARBA" id="ARBA00022871"/>
    </source>
</evidence>
<evidence type="ECO:0000259" key="11">
    <source>
        <dbReference type="PROSITE" id="PS50238"/>
    </source>
</evidence>
<dbReference type="CDD" id="cd20821">
    <property type="entry name" value="C1_MgcRacGAP"/>
    <property type="match status" value="1"/>
</dbReference>
<evidence type="ECO:0000313" key="12">
    <source>
        <dbReference type="Proteomes" id="UP000515163"/>
    </source>
</evidence>
<evidence type="ECO:0000256" key="1">
    <source>
        <dbReference type="ARBA" id="ARBA00022468"/>
    </source>
</evidence>
<dbReference type="InterPro" id="IPR046349">
    <property type="entry name" value="C1-like_sf"/>
</dbReference>
<feature type="coiled-coil region" evidence="8">
    <location>
        <begin position="54"/>
        <end position="95"/>
    </location>
</feature>
<feature type="compositionally biased region" description="Polar residues" evidence="9">
    <location>
        <begin position="274"/>
        <end position="289"/>
    </location>
</feature>
<dbReference type="PANTHER" id="PTHR46199:SF3">
    <property type="entry name" value="RAC GTPASE-ACTIVATING PROTEIN 1"/>
    <property type="match status" value="1"/>
</dbReference>
<dbReference type="GO" id="GO:0051256">
    <property type="term" value="P:mitotic spindle midzone assembly"/>
    <property type="evidence" value="ECO:0007669"/>
    <property type="project" value="TreeGrafter"/>
</dbReference>
<dbReference type="GO" id="GO:0000281">
    <property type="term" value="P:mitotic cytokinesis"/>
    <property type="evidence" value="ECO:0007669"/>
    <property type="project" value="TreeGrafter"/>
</dbReference>
<keyword evidence="5" id="KW-0221">Differentiation</keyword>
<feature type="region of interest" description="Disordered" evidence="9">
    <location>
        <begin position="249"/>
        <end position="289"/>
    </location>
</feature>
<gene>
    <name evidence="13" type="primary">LOC116288600</name>
</gene>
<keyword evidence="4" id="KW-0863">Zinc-finger</keyword>
<evidence type="ECO:0000256" key="3">
    <source>
        <dbReference type="ARBA" id="ARBA00022723"/>
    </source>
</evidence>
<dbReference type="GO" id="GO:0007283">
    <property type="term" value="P:spermatogenesis"/>
    <property type="evidence" value="ECO:0007669"/>
    <property type="project" value="UniProtKB-KW"/>
</dbReference>
<dbReference type="InterPro" id="IPR000198">
    <property type="entry name" value="RhoGAP_dom"/>
</dbReference>
<evidence type="ECO:0000256" key="5">
    <source>
        <dbReference type="ARBA" id="ARBA00022782"/>
    </source>
</evidence>
<dbReference type="RefSeq" id="XP_031551268.1">
    <property type="nucleotide sequence ID" value="XM_031695408.1"/>
</dbReference>
<dbReference type="GO" id="GO:0030154">
    <property type="term" value="P:cell differentiation"/>
    <property type="evidence" value="ECO:0007669"/>
    <property type="project" value="UniProtKB-KW"/>
</dbReference>
<feature type="region of interest" description="Disordered" evidence="9">
    <location>
        <begin position="186"/>
        <end position="208"/>
    </location>
</feature>
<dbReference type="PROSITE" id="PS50238">
    <property type="entry name" value="RHOGAP"/>
    <property type="match status" value="1"/>
</dbReference>
<dbReference type="Gene3D" id="3.30.60.20">
    <property type="match status" value="1"/>
</dbReference>
<accession>A0A6P8H7I9</accession>
<dbReference type="SMART" id="SM00324">
    <property type="entry name" value="RhoGAP"/>
    <property type="match status" value="1"/>
</dbReference>
<feature type="domain" description="Rho-GAP" evidence="11">
    <location>
        <begin position="361"/>
        <end position="551"/>
    </location>
</feature>
<evidence type="ECO:0000256" key="4">
    <source>
        <dbReference type="ARBA" id="ARBA00022771"/>
    </source>
</evidence>
<dbReference type="PANTHER" id="PTHR46199">
    <property type="entry name" value="RAC GTPASE-ACTIVATING PROTEIN 1"/>
    <property type="match status" value="1"/>
</dbReference>
<dbReference type="PROSITE" id="PS50081">
    <property type="entry name" value="ZF_DAG_PE_2"/>
    <property type="match status" value="1"/>
</dbReference>
<dbReference type="GO" id="GO:0097149">
    <property type="term" value="C:centralspindlin complex"/>
    <property type="evidence" value="ECO:0007669"/>
    <property type="project" value="TreeGrafter"/>
</dbReference>
<dbReference type="SMART" id="SM00109">
    <property type="entry name" value="C1"/>
    <property type="match status" value="1"/>
</dbReference>
<keyword evidence="12" id="KW-1185">Reference proteome</keyword>
<dbReference type="Proteomes" id="UP000515163">
    <property type="component" value="Unplaced"/>
</dbReference>
<dbReference type="GO" id="GO:0032154">
    <property type="term" value="C:cleavage furrow"/>
    <property type="evidence" value="ECO:0007669"/>
    <property type="project" value="TreeGrafter"/>
</dbReference>
<keyword evidence="8" id="KW-0175">Coiled coil</keyword>
<dbReference type="SUPFAM" id="SSF48350">
    <property type="entry name" value="GTPase activation domain, GAP"/>
    <property type="match status" value="1"/>
</dbReference>